<keyword evidence="1" id="KW-0812">Transmembrane</keyword>
<organism evidence="3 4">
    <name type="scientific">Chitiniphilus purpureus</name>
    <dbReference type="NCBI Taxonomy" id="2981137"/>
    <lineage>
        <taxon>Bacteria</taxon>
        <taxon>Pseudomonadati</taxon>
        <taxon>Pseudomonadota</taxon>
        <taxon>Betaproteobacteria</taxon>
        <taxon>Neisseriales</taxon>
        <taxon>Chitinibacteraceae</taxon>
        <taxon>Chitiniphilus</taxon>
    </lineage>
</organism>
<evidence type="ECO:0000313" key="3">
    <source>
        <dbReference type="EMBL" id="UXY13818.1"/>
    </source>
</evidence>
<keyword evidence="2" id="KW-0732">Signal</keyword>
<name>A0ABY6DHW4_9NEIS</name>
<sequence>MTAITLFACTFALVFALGLQSQFTNGGHYAAAFLNSGLIGTAQLLVLKLGPDASGLEIAGYILGGPFGIVAAMAVFRCWFRRSKCLTDQR</sequence>
<evidence type="ECO:0000256" key="1">
    <source>
        <dbReference type="SAM" id="Phobius"/>
    </source>
</evidence>
<evidence type="ECO:0000313" key="4">
    <source>
        <dbReference type="Proteomes" id="UP001061302"/>
    </source>
</evidence>
<evidence type="ECO:0000256" key="2">
    <source>
        <dbReference type="SAM" id="SignalP"/>
    </source>
</evidence>
<feature type="chain" id="PRO_5045111066" evidence="2">
    <location>
        <begin position="22"/>
        <end position="90"/>
    </location>
</feature>
<accession>A0ABY6DHW4</accession>
<proteinExistence type="predicted"/>
<dbReference type="RefSeq" id="WP_263123084.1">
    <property type="nucleotide sequence ID" value="NZ_CP106753.1"/>
</dbReference>
<keyword evidence="1" id="KW-1133">Transmembrane helix</keyword>
<protein>
    <submittedName>
        <fullName evidence="3">Uncharacterized protein</fullName>
    </submittedName>
</protein>
<gene>
    <name evidence="3" type="ORF">N8I74_10840</name>
</gene>
<keyword evidence="1" id="KW-0472">Membrane</keyword>
<feature type="transmembrane region" description="Helical" evidence="1">
    <location>
        <begin position="58"/>
        <end position="80"/>
    </location>
</feature>
<reference evidence="3" key="1">
    <citation type="submission" date="2022-10" db="EMBL/GenBank/DDBJ databases">
        <title>Chitiniphilus purpureus sp. nov., a novel chitin-degrading bacterium isolated from crawfish pond sediment.</title>
        <authorList>
            <person name="Li K."/>
        </authorList>
    </citation>
    <scope>NUCLEOTIDE SEQUENCE</scope>
    <source>
        <strain evidence="3">CD1</strain>
    </source>
</reference>
<dbReference type="Proteomes" id="UP001061302">
    <property type="component" value="Chromosome"/>
</dbReference>
<keyword evidence="4" id="KW-1185">Reference proteome</keyword>
<feature type="signal peptide" evidence="2">
    <location>
        <begin position="1"/>
        <end position="21"/>
    </location>
</feature>
<dbReference type="EMBL" id="CP106753">
    <property type="protein sequence ID" value="UXY13818.1"/>
    <property type="molecule type" value="Genomic_DNA"/>
</dbReference>